<dbReference type="PROSITE" id="PS50112">
    <property type="entry name" value="PAS"/>
    <property type="match status" value="2"/>
</dbReference>
<proteinExistence type="predicted"/>
<keyword evidence="12" id="KW-1185">Reference proteome</keyword>
<dbReference type="InterPro" id="IPR052163">
    <property type="entry name" value="DGC-Regulatory_Protein"/>
</dbReference>
<dbReference type="InterPro" id="IPR029016">
    <property type="entry name" value="GAF-like_dom_sf"/>
</dbReference>
<dbReference type="EMBL" id="JBHSHJ010000001">
    <property type="protein sequence ID" value="MFC4787571.1"/>
    <property type="molecule type" value="Genomic_DNA"/>
</dbReference>
<keyword evidence="4 6" id="KW-1133">Transmembrane helix</keyword>
<evidence type="ECO:0000256" key="3">
    <source>
        <dbReference type="ARBA" id="ARBA00022692"/>
    </source>
</evidence>
<dbReference type="InterPro" id="IPR000160">
    <property type="entry name" value="GGDEF_dom"/>
</dbReference>
<dbReference type="Gene3D" id="3.30.70.270">
    <property type="match status" value="1"/>
</dbReference>
<dbReference type="Pfam" id="PF13185">
    <property type="entry name" value="GAF_2"/>
    <property type="match status" value="1"/>
</dbReference>
<dbReference type="Gene3D" id="6.10.340.10">
    <property type="match status" value="1"/>
</dbReference>
<dbReference type="PANTHER" id="PTHR46663:SF3">
    <property type="entry name" value="SLL0267 PROTEIN"/>
    <property type="match status" value="1"/>
</dbReference>
<feature type="domain" description="PAS" evidence="7">
    <location>
        <begin position="371"/>
        <end position="443"/>
    </location>
</feature>
<dbReference type="SUPFAM" id="SSF55785">
    <property type="entry name" value="PYP-like sensor domain (PAS domain)"/>
    <property type="match status" value="2"/>
</dbReference>
<dbReference type="Gene3D" id="3.30.450.40">
    <property type="match status" value="1"/>
</dbReference>
<dbReference type="InterPro" id="IPR035965">
    <property type="entry name" value="PAS-like_dom_sf"/>
</dbReference>
<keyword evidence="2" id="KW-1003">Cell membrane</keyword>
<dbReference type="SUPFAM" id="SSF55781">
    <property type="entry name" value="GAF domain-like"/>
    <property type="match status" value="1"/>
</dbReference>
<dbReference type="SMART" id="SM00086">
    <property type="entry name" value="PAC"/>
    <property type="match status" value="1"/>
</dbReference>
<sequence length="974" mass="106447">MPSKIRPAGSLKTRITLFTLVIFMTSLWSLTFYASHMLREDMQRQLSDQQFSVVSFIARAIDAHLNERIKALETIANSIDPQAMEQPAALQHLLNSRPLLQTLFSGGVLITDSRGTAIAEVPPSLGRIGVNFMDRKAVAVALQEGHTQIGTPVLDKRLAVPVIGIAAPIRDATGRNLGTLAGVIALRKTGFLDELTQSAYGKTGSYFLVDRQERLIIASTKTERILQPLRPQGQIPAIDRFVNGFEGSQVYINPAGVEVLNSVKRLTAVDWGISASISAAEAFAPILAMQHRMVMAALLLTVLAGALTWWLLRRELSRLSDTAQTLAHMSSLAQTPQPLPVERHDEIGLLIQSFNHLLSGIAQQKSDLEKQLRLFSAFIDALPNPIFIKDTHTVFTACNRAYEEAFGIARADFIGKTVLDLDFLPPATREAFQAADRALMAQGGQTTEEIDLAFCDGVMRTVLYQRCTFDLVPGQDGGMLGLIVDISQRKQIEEALKVREAQYRLLAENAHDVIWTLDAQGHFTYVSPSVAKLRGYTSAEVMQQSLQEALMPEGVPVVLDALHKSQAAAKAGLPIPELRAELEQPCKDGSTVWTEVTTNGVQNADGEFLGLLGITRDISERKERDDYRHFHGRILEMLAGGTKLDPILQAIVLGIEALHPDKVCSILLLDDTGKRVARCIAPSLPDFYNTALHGLAVGMGMGSCGTAAFTGERVVVEDIATHPYWAPFKVLAAQAGLGACWSQPIRSGSHQILGAFGIYHRHKYHPSDADITLIEQAARLASISIEKTMAEEQIRNLAYRDSLTRLPNRRLLDDRLALALTSSRRTGLHGALMLLDLDNFKPLNDTHGHATGDLLLIEVARRLNASIREVDTVARLGGDEFVVVIGDLDADAPVALAQALAVAEKIRTALALPYLLTVAPEQGTPATTIEHHCSCSMGLTLFTGQDAQRQTEILKQADDAMYRAKQSGRNTIHL</sequence>
<dbReference type="PROSITE" id="PS50887">
    <property type="entry name" value="GGDEF"/>
    <property type="match status" value="1"/>
</dbReference>
<dbReference type="InterPro" id="IPR029787">
    <property type="entry name" value="Nucleotide_cyclase"/>
</dbReference>
<feature type="domain" description="GGDEF" evidence="10">
    <location>
        <begin position="828"/>
        <end position="974"/>
    </location>
</feature>
<dbReference type="InterPro" id="IPR013767">
    <property type="entry name" value="PAS_fold"/>
</dbReference>
<dbReference type="InterPro" id="IPR003018">
    <property type="entry name" value="GAF"/>
</dbReference>
<dbReference type="CDD" id="cd01949">
    <property type="entry name" value="GGDEF"/>
    <property type="match status" value="1"/>
</dbReference>
<dbReference type="SUPFAM" id="SSF55073">
    <property type="entry name" value="Nucleotide cyclase"/>
    <property type="match status" value="1"/>
</dbReference>
<gene>
    <name evidence="11" type="ORF">ACFO6X_00985</name>
</gene>
<feature type="transmembrane region" description="Helical" evidence="6">
    <location>
        <begin position="15"/>
        <end position="34"/>
    </location>
</feature>
<evidence type="ECO:0000259" key="7">
    <source>
        <dbReference type="PROSITE" id="PS50112"/>
    </source>
</evidence>
<evidence type="ECO:0000313" key="12">
    <source>
        <dbReference type="Proteomes" id="UP001596001"/>
    </source>
</evidence>
<feature type="domain" description="HAMP" evidence="9">
    <location>
        <begin position="313"/>
        <end position="366"/>
    </location>
</feature>
<dbReference type="SMART" id="SM00267">
    <property type="entry name" value="GGDEF"/>
    <property type="match status" value="1"/>
</dbReference>
<evidence type="ECO:0000256" key="4">
    <source>
        <dbReference type="ARBA" id="ARBA00022989"/>
    </source>
</evidence>
<evidence type="ECO:0000256" key="1">
    <source>
        <dbReference type="ARBA" id="ARBA00004651"/>
    </source>
</evidence>
<name>A0ABV9Q7T8_9BURK</name>
<dbReference type="EC" id="2.7.7.65" evidence="11"/>
<evidence type="ECO:0000256" key="5">
    <source>
        <dbReference type="ARBA" id="ARBA00023136"/>
    </source>
</evidence>
<dbReference type="Proteomes" id="UP001596001">
    <property type="component" value="Unassembled WGS sequence"/>
</dbReference>
<evidence type="ECO:0000313" key="11">
    <source>
        <dbReference type="EMBL" id="MFC4787571.1"/>
    </source>
</evidence>
<feature type="domain" description="PAC" evidence="8">
    <location>
        <begin position="576"/>
        <end position="630"/>
    </location>
</feature>
<reference evidence="12" key="1">
    <citation type="journal article" date="2019" name="Int. J. Syst. Evol. Microbiol.">
        <title>The Global Catalogue of Microorganisms (GCM) 10K type strain sequencing project: providing services to taxonomists for standard genome sequencing and annotation.</title>
        <authorList>
            <consortium name="The Broad Institute Genomics Platform"/>
            <consortium name="The Broad Institute Genome Sequencing Center for Infectious Disease"/>
            <person name="Wu L."/>
            <person name="Ma J."/>
        </authorList>
    </citation>
    <scope>NUCLEOTIDE SEQUENCE [LARGE SCALE GENOMIC DNA]</scope>
    <source>
        <strain evidence="12">CCUG 49452</strain>
    </source>
</reference>
<dbReference type="PROSITE" id="PS50885">
    <property type="entry name" value="HAMP"/>
    <property type="match status" value="1"/>
</dbReference>
<feature type="domain" description="PAS" evidence="7">
    <location>
        <begin position="499"/>
        <end position="569"/>
    </location>
</feature>
<dbReference type="Pfam" id="PF00990">
    <property type="entry name" value="GGDEF"/>
    <property type="match status" value="1"/>
</dbReference>
<dbReference type="Pfam" id="PF02743">
    <property type="entry name" value="dCache_1"/>
    <property type="match status" value="1"/>
</dbReference>
<dbReference type="InterPro" id="IPR000014">
    <property type="entry name" value="PAS"/>
</dbReference>
<dbReference type="GO" id="GO:0052621">
    <property type="term" value="F:diguanylate cyclase activity"/>
    <property type="evidence" value="ECO:0007669"/>
    <property type="project" value="UniProtKB-EC"/>
</dbReference>
<dbReference type="SMART" id="SM00304">
    <property type="entry name" value="HAMP"/>
    <property type="match status" value="1"/>
</dbReference>
<dbReference type="InterPro" id="IPR043128">
    <property type="entry name" value="Rev_trsase/Diguanyl_cyclase"/>
</dbReference>
<dbReference type="CDD" id="cd12914">
    <property type="entry name" value="PDC1_DGC_like"/>
    <property type="match status" value="1"/>
</dbReference>
<dbReference type="SMART" id="SM00065">
    <property type="entry name" value="GAF"/>
    <property type="match status" value="1"/>
</dbReference>
<comment type="caution">
    <text evidence="11">The sequence shown here is derived from an EMBL/GenBank/DDBJ whole genome shotgun (WGS) entry which is preliminary data.</text>
</comment>
<dbReference type="InterPro" id="IPR000700">
    <property type="entry name" value="PAS-assoc_C"/>
</dbReference>
<protein>
    <submittedName>
        <fullName evidence="11">Diguanylate cyclase domain-containing protein</fullName>
        <ecNumber evidence="11">2.7.7.65</ecNumber>
    </submittedName>
</protein>
<dbReference type="CDD" id="cd18774">
    <property type="entry name" value="PDC2_HK_sensor"/>
    <property type="match status" value="1"/>
</dbReference>
<dbReference type="InterPro" id="IPR001610">
    <property type="entry name" value="PAC"/>
</dbReference>
<keyword evidence="5 6" id="KW-0472">Membrane</keyword>
<evidence type="ECO:0000256" key="2">
    <source>
        <dbReference type="ARBA" id="ARBA00022475"/>
    </source>
</evidence>
<dbReference type="Pfam" id="PF00989">
    <property type="entry name" value="PAS"/>
    <property type="match status" value="1"/>
</dbReference>
<dbReference type="Pfam" id="PF00672">
    <property type="entry name" value="HAMP"/>
    <property type="match status" value="1"/>
</dbReference>
<organism evidence="11 12">
    <name type="scientific">Giesbergeria sinuosa</name>
    <dbReference type="NCBI Taxonomy" id="80883"/>
    <lineage>
        <taxon>Bacteria</taxon>
        <taxon>Pseudomonadati</taxon>
        <taxon>Pseudomonadota</taxon>
        <taxon>Betaproteobacteria</taxon>
        <taxon>Burkholderiales</taxon>
        <taxon>Comamonadaceae</taxon>
        <taxon>Giesbergeria</taxon>
    </lineage>
</organism>
<keyword evidence="11" id="KW-0808">Transferase</keyword>
<accession>A0ABV9Q7T8</accession>
<dbReference type="PROSITE" id="PS50113">
    <property type="entry name" value="PAC"/>
    <property type="match status" value="1"/>
</dbReference>
<dbReference type="SMART" id="SM00091">
    <property type="entry name" value="PAS"/>
    <property type="match status" value="2"/>
</dbReference>
<dbReference type="Gene3D" id="3.30.450.20">
    <property type="entry name" value="PAS domain"/>
    <property type="match status" value="3"/>
</dbReference>
<dbReference type="NCBIfam" id="TIGR00229">
    <property type="entry name" value="sensory_box"/>
    <property type="match status" value="2"/>
</dbReference>
<dbReference type="RefSeq" id="WP_382429149.1">
    <property type="nucleotide sequence ID" value="NZ_JBHSHJ010000001.1"/>
</dbReference>
<evidence type="ECO:0000259" key="10">
    <source>
        <dbReference type="PROSITE" id="PS50887"/>
    </source>
</evidence>
<dbReference type="CDD" id="cd00130">
    <property type="entry name" value="PAS"/>
    <property type="match status" value="2"/>
</dbReference>
<dbReference type="PANTHER" id="PTHR46663">
    <property type="entry name" value="DIGUANYLATE CYCLASE DGCT-RELATED"/>
    <property type="match status" value="1"/>
</dbReference>
<evidence type="ECO:0000256" key="6">
    <source>
        <dbReference type="SAM" id="Phobius"/>
    </source>
</evidence>
<dbReference type="InterPro" id="IPR003660">
    <property type="entry name" value="HAMP_dom"/>
</dbReference>
<dbReference type="NCBIfam" id="TIGR00254">
    <property type="entry name" value="GGDEF"/>
    <property type="match status" value="1"/>
</dbReference>
<dbReference type="Pfam" id="PF08448">
    <property type="entry name" value="PAS_4"/>
    <property type="match status" value="1"/>
</dbReference>
<evidence type="ECO:0000259" key="9">
    <source>
        <dbReference type="PROSITE" id="PS50885"/>
    </source>
</evidence>
<keyword evidence="3 6" id="KW-0812">Transmembrane</keyword>
<evidence type="ECO:0000259" key="8">
    <source>
        <dbReference type="PROSITE" id="PS50113"/>
    </source>
</evidence>
<comment type="subcellular location">
    <subcellularLocation>
        <location evidence="1">Cell membrane</location>
        <topology evidence="1">Multi-pass membrane protein</topology>
    </subcellularLocation>
</comment>
<dbReference type="InterPro" id="IPR033479">
    <property type="entry name" value="dCache_1"/>
</dbReference>
<dbReference type="InterPro" id="IPR013656">
    <property type="entry name" value="PAS_4"/>
</dbReference>
<dbReference type="CDD" id="cd06225">
    <property type="entry name" value="HAMP"/>
    <property type="match status" value="1"/>
</dbReference>
<feature type="transmembrane region" description="Helical" evidence="6">
    <location>
        <begin position="293"/>
        <end position="312"/>
    </location>
</feature>
<keyword evidence="11" id="KW-0548">Nucleotidyltransferase</keyword>